<dbReference type="STRING" id="9643.ENSUAMP00000030955"/>
<feature type="region of interest" description="Disordered" evidence="1">
    <location>
        <begin position="65"/>
        <end position="98"/>
    </location>
</feature>
<evidence type="ECO:0000313" key="3">
    <source>
        <dbReference type="Proteomes" id="UP000291022"/>
    </source>
</evidence>
<dbReference type="AlphaFoldDB" id="A0A452SET5"/>
<evidence type="ECO:0000313" key="2">
    <source>
        <dbReference type="Ensembl" id="ENSUAMP00000030955.1"/>
    </source>
</evidence>
<dbReference type="OMA" id="ELEMAWE"/>
<reference evidence="2" key="3">
    <citation type="submission" date="2025-09" db="UniProtKB">
        <authorList>
            <consortium name="Ensembl"/>
        </authorList>
    </citation>
    <scope>IDENTIFICATION</scope>
</reference>
<feature type="compositionally biased region" description="Basic and acidic residues" evidence="1">
    <location>
        <begin position="1"/>
        <end position="12"/>
    </location>
</feature>
<feature type="region of interest" description="Disordered" evidence="1">
    <location>
        <begin position="1"/>
        <end position="47"/>
    </location>
</feature>
<proteinExistence type="predicted"/>
<protein>
    <submittedName>
        <fullName evidence="2">Uncharacterized protein</fullName>
    </submittedName>
</protein>
<accession>A0A452SET5</accession>
<name>A0A452SET5_URSAM</name>
<feature type="compositionally biased region" description="Low complexity" evidence="1">
    <location>
        <begin position="33"/>
        <end position="43"/>
    </location>
</feature>
<dbReference type="Proteomes" id="UP000291022">
    <property type="component" value="Unassembled WGS sequence"/>
</dbReference>
<sequence>MGPEDSDRRREAIFPGPGGVPASGVLCSPAPGPARGSPGGSKSVHCQEEAHAACRLLEDLRRRRARALPRPLPPGGSRRRRAGAEAEAEAPREEPSRATIGSALAGLRADLTRLEMHFQNRQLARNFTGFKHENAAIEKEYELEIVSESQSSEDDVVNLE</sequence>
<reference evidence="2" key="2">
    <citation type="submission" date="2025-08" db="UniProtKB">
        <authorList>
            <consortium name="Ensembl"/>
        </authorList>
    </citation>
    <scope>IDENTIFICATION</scope>
</reference>
<keyword evidence="3" id="KW-1185">Reference proteome</keyword>
<reference evidence="3" key="1">
    <citation type="submission" date="2016-06" db="EMBL/GenBank/DDBJ databases">
        <title>De novo assembly and RNA-Seq shows season-dependent expression and editing in black bear kidneys.</title>
        <authorList>
            <person name="Korstanje R."/>
            <person name="Srivastava A."/>
            <person name="Sarsani V.K."/>
            <person name="Sheehan S.M."/>
            <person name="Seger R.L."/>
            <person name="Barter M.E."/>
            <person name="Lindqvist C."/>
            <person name="Brody L.C."/>
            <person name="Mullikin J.C."/>
        </authorList>
    </citation>
    <scope>NUCLEOTIDE SEQUENCE [LARGE SCALE GENOMIC DNA]</scope>
</reference>
<evidence type="ECO:0000256" key="1">
    <source>
        <dbReference type="SAM" id="MobiDB-lite"/>
    </source>
</evidence>
<dbReference type="GeneTree" id="ENSGT00390000007815"/>
<organism evidence="2 3">
    <name type="scientific">Ursus americanus</name>
    <name type="common">American black bear</name>
    <name type="synonym">Euarctos americanus</name>
    <dbReference type="NCBI Taxonomy" id="9643"/>
    <lineage>
        <taxon>Eukaryota</taxon>
        <taxon>Metazoa</taxon>
        <taxon>Chordata</taxon>
        <taxon>Craniata</taxon>
        <taxon>Vertebrata</taxon>
        <taxon>Euteleostomi</taxon>
        <taxon>Mammalia</taxon>
        <taxon>Eutheria</taxon>
        <taxon>Laurasiatheria</taxon>
        <taxon>Carnivora</taxon>
        <taxon>Caniformia</taxon>
        <taxon>Ursidae</taxon>
        <taxon>Ursus</taxon>
    </lineage>
</organism>
<dbReference type="Ensembl" id="ENSUAMT00000034535.1">
    <property type="protein sequence ID" value="ENSUAMP00000030955.1"/>
    <property type="gene ID" value="ENSUAMG00000023771.1"/>
</dbReference>